<reference evidence="2 3" key="1">
    <citation type="submission" date="2021-01" db="EMBL/GenBank/DDBJ databases">
        <title>Isolation and description of Catonella massiliensis sp. nov., a novel Catonella species, isolated from a stable periodontitis subject.</title>
        <authorList>
            <person name="Antezack A."/>
            <person name="Boxberger M."/>
            <person name="La Scola B."/>
            <person name="Monnet-Corti V."/>
        </authorList>
    </citation>
    <scope>NUCLEOTIDE SEQUENCE [LARGE SCALE GENOMIC DNA]</scope>
    <source>
        <strain evidence="2 3">Marseille-Q4567</strain>
    </source>
</reference>
<proteinExistence type="predicted"/>
<dbReference type="CDD" id="cd07383">
    <property type="entry name" value="MPP_Dcr2"/>
    <property type="match status" value="1"/>
</dbReference>
<dbReference type="PANTHER" id="PTHR32440">
    <property type="entry name" value="PHOSPHATASE DCR2-RELATED-RELATED"/>
    <property type="match status" value="1"/>
</dbReference>
<dbReference type="Pfam" id="PF00149">
    <property type="entry name" value="Metallophos"/>
    <property type="match status" value="1"/>
</dbReference>
<dbReference type="PANTHER" id="PTHR32440:SF11">
    <property type="entry name" value="METALLOPHOSPHOESTERASE DOMAIN-CONTAINING PROTEIN"/>
    <property type="match status" value="1"/>
</dbReference>
<dbReference type="InterPro" id="IPR029052">
    <property type="entry name" value="Metallo-depent_PP-like"/>
</dbReference>
<dbReference type="Gene3D" id="3.60.21.10">
    <property type="match status" value="1"/>
</dbReference>
<accession>A0ABS1J0R8</accession>
<feature type="domain" description="Calcineurin-like phosphoesterase" evidence="1">
    <location>
        <begin position="15"/>
        <end position="240"/>
    </location>
</feature>
<keyword evidence="3" id="KW-1185">Reference proteome</keyword>
<sequence length="312" mass="35370">MQMAHELRFNEDGNIKIMQLTDLHFTNDDEADHKTVELVRQALRDEKPDFVIVTGDMVYGEHNLEFLPKVFAPLTEGDCPWTFVFGNHDSEWGHSRKELLEAGMKLKGCVACHDAASIDGVGNHVIEIKNKNNETKWAIFAIDSGDYFPCEKIGGYACITRNQIDWYQAKIRELESSHKDFSALAFQHIAVPEHQEVFKYEKCYGVKREGSGAPRLNSGFFYALVEAGHTKGLFVGHDHANDYYGNLYGITLGYGRAGGYGTYGAPDHMKGARLFVLNENNTESFETYVYLENGTVIKEPWCYEPLCRRDEA</sequence>
<dbReference type="EMBL" id="JAEPRJ010000001">
    <property type="protein sequence ID" value="MBK5897746.1"/>
    <property type="molecule type" value="Genomic_DNA"/>
</dbReference>
<protein>
    <submittedName>
        <fullName evidence="2">Metallophosphoesterase family protein</fullName>
    </submittedName>
</protein>
<evidence type="ECO:0000313" key="3">
    <source>
        <dbReference type="Proteomes" id="UP000604730"/>
    </source>
</evidence>
<dbReference type="SUPFAM" id="SSF56300">
    <property type="entry name" value="Metallo-dependent phosphatases"/>
    <property type="match status" value="1"/>
</dbReference>
<comment type="caution">
    <text evidence="2">The sequence shown here is derived from an EMBL/GenBank/DDBJ whole genome shotgun (WGS) entry which is preliminary data.</text>
</comment>
<dbReference type="RefSeq" id="WP_208429211.1">
    <property type="nucleotide sequence ID" value="NZ_JAEPRJ010000001.1"/>
</dbReference>
<gene>
    <name evidence="2" type="ORF">JJN12_08150</name>
</gene>
<dbReference type="Proteomes" id="UP000604730">
    <property type="component" value="Unassembled WGS sequence"/>
</dbReference>
<evidence type="ECO:0000313" key="2">
    <source>
        <dbReference type="EMBL" id="MBK5897746.1"/>
    </source>
</evidence>
<evidence type="ECO:0000259" key="1">
    <source>
        <dbReference type="Pfam" id="PF00149"/>
    </source>
</evidence>
<name>A0ABS1J0R8_9FIRM</name>
<dbReference type="InterPro" id="IPR004843">
    <property type="entry name" value="Calcineurin-like_PHP"/>
</dbReference>
<organism evidence="2 3">
    <name type="scientific">Catonella massiliensis</name>
    <dbReference type="NCBI Taxonomy" id="2799636"/>
    <lineage>
        <taxon>Bacteria</taxon>
        <taxon>Bacillati</taxon>
        <taxon>Bacillota</taxon>
        <taxon>Clostridia</taxon>
        <taxon>Lachnospirales</taxon>
        <taxon>Lachnospiraceae</taxon>
        <taxon>Catonella</taxon>
    </lineage>
</organism>